<reference evidence="1 2" key="1">
    <citation type="submission" date="2021-03" db="EMBL/GenBank/DDBJ databases">
        <title>P. granadensis CT364 genome publication.</title>
        <authorList>
            <person name="Stach J."/>
            <person name="Montero-Calasanz Md.C."/>
        </authorList>
    </citation>
    <scope>NUCLEOTIDE SEQUENCE [LARGE SCALE GENOMIC DNA]</scope>
    <source>
        <strain evidence="1 2">CT364</strain>
    </source>
</reference>
<dbReference type="EMBL" id="CP069352">
    <property type="protein sequence ID" value="QRK82230.1"/>
    <property type="molecule type" value="Genomic_DNA"/>
</dbReference>
<name>A0ABX7GA54_9PSED</name>
<gene>
    <name evidence="1" type="ORF">JN757_16885</name>
</gene>
<keyword evidence="2" id="KW-1185">Reference proteome</keyword>
<evidence type="ECO:0000313" key="1">
    <source>
        <dbReference type="EMBL" id="QRK82230.1"/>
    </source>
</evidence>
<accession>A0ABX7GA54</accession>
<evidence type="ECO:0000313" key="2">
    <source>
        <dbReference type="Proteomes" id="UP000663686"/>
    </source>
</evidence>
<protein>
    <submittedName>
        <fullName evidence="1">Uncharacterized protein</fullName>
    </submittedName>
</protein>
<dbReference type="Proteomes" id="UP000663686">
    <property type="component" value="Chromosome"/>
</dbReference>
<sequence>MPDLRRSRADCNIARSLSSVAFQQRHCAEFVIDAALKHQSLLGCQVQSLDVRVTQLPIQ</sequence>
<organism evidence="1 2">
    <name type="scientific">Pseudomonas granadensis</name>
    <dbReference type="NCBI Taxonomy" id="1421430"/>
    <lineage>
        <taxon>Bacteria</taxon>
        <taxon>Pseudomonadati</taxon>
        <taxon>Pseudomonadota</taxon>
        <taxon>Gammaproteobacteria</taxon>
        <taxon>Pseudomonadales</taxon>
        <taxon>Pseudomonadaceae</taxon>
        <taxon>Pseudomonas</taxon>
    </lineage>
</organism>
<proteinExistence type="predicted"/>
<dbReference type="RefSeq" id="WP_203418403.1">
    <property type="nucleotide sequence ID" value="NZ_CP069352.1"/>
</dbReference>